<dbReference type="PANTHER" id="PTHR43735">
    <property type="entry name" value="APOPTOSIS-INDUCING FACTOR 1"/>
    <property type="match status" value="1"/>
</dbReference>
<feature type="domain" description="FAD/NAD(P)-binding" evidence="5">
    <location>
        <begin position="41"/>
        <end position="333"/>
    </location>
</feature>
<proteinExistence type="inferred from homology"/>
<dbReference type="PANTHER" id="PTHR43735:SF3">
    <property type="entry name" value="FERROPTOSIS SUPPRESSOR PROTEIN 1"/>
    <property type="match status" value="1"/>
</dbReference>
<dbReference type="GO" id="GO:0050660">
    <property type="term" value="F:flavin adenine dinucleotide binding"/>
    <property type="evidence" value="ECO:0007669"/>
    <property type="project" value="TreeGrafter"/>
</dbReference>
<evidence type="ECO:0000256" key="4">
    <source>
        <dbReference type="ARBA" id="ARBA00023002"/>
    </source>
</evidence>
<evidence type="ECO:0000313" key="7">
    <source>
        <dbReference type="Proteomes" id="UP000622797"/>
    </source>
</evidence>
<dbReference type="InterPro" id="IPR036188">
    <property type="entry name" value="FAD/NAD-bd_sf"/>
</dbReference>
<sequence>MSLGDFLNWLASAAINIFHLITGRLFVQDSPDPSMSQKTKHVVIIGGSFAGVKTAHRFLKDAAKKNVGPHKVTLISRDTHFYWNIAAPRGIIPGSIPDEKLFQPIAAGFSQYSSDKFEFILGTATGIDVNNKQVTVYKAGQETPISYDYLLIGTGSRTSAGSPFKSRGSTEATMEFLHAFQKRVGEAKSIIIAGAGPTGVETAGELANKYQNKKEITLISSGPAVLENRPESVSKSASSQLQALGVNIKLSTKANDPVTLPDGRQEVTLSGGEKVVTDLVIPTFGVIPNSSFVPPSLLDKNGFVKVNEYLAVEGCKDVFAVGDVSNVEAPQFWFVNKQSAHMGKNFVSLVSGKPLTPYKASTTGMIGLQIANSGTGHYGNWRLPGFVAATIRKTLFVEMLPKVVDGTES</sequence>
<dbReference type="Gene3D" id="3.50.50.100">
    <property type="match status" value="1"/>
</dbReference>
<evidence type="ECO:0000256" key="3">
    <source>
        <dbReference type="ARBA" id="ARBA00022827"/>
    </source>
</evidence>
<dbReference type="GO" id="GO:0004174">
    <property type="term" value="F:electron-transferring-flavoprotein dehydrogenase activity"/>
    <property type="evidence" value="ECO:0007669"/>
    <property type="project" value="TreeGrafter"/>
</dbReference>
<protein>
    <recommendedName>
        <fullName evidence="5">FAD/NAD(P)-binding domain-containing protein</fullName>
    </recommendedName>
</protein>
<comment type="caution">
    <text evidence="6">The sequence shown here is derived from an EMBL/GenBank/DDBJ whole genome shotgun (WGS) entry which is preliminary data.</text>
</comment>
<gene>
    <name evidence="6" type="ORF">FSARC_14351</name>
</gene>
<dbReference type="AlphaFoldDB" id="A0A8H4WPC1"/>
<keyword evidence="2" id="KW-0285">Flavoprotein</keyword>
<evidence type="ECO:0000256" key="1">
    <source>
        <dbReference type="ARBA" id="ARBA00006442"/>
    </source>
</evidence>
<evidence type="ECO:0000313" key="6">
    <source>
        <dbReference type="EMBL" id="KAF4945813.1"/>
    </source>
</evidence>
<dbReference type="PRINTS" id="PR00368">
    <property type="entry name" value="FADPNR"/>
</dbReference>
<dbReference type="GO" id="GO:0005737">
    <property type="term" value="C:cytoplasm"/>
    <property type="evidence" value="ECO:0007669"/>
    <property type="project" value="TreeGrafter"/>
</dbReference>
<dbReference type="InterPro" id="IPR023753">
    <property type="entry name" value="FAD/NAD-binding_dom"/>
</dbReference>
<accession>A0A8H4WPC1</accession>
<organism evidence="6 7">
    <name type="scientific">Fusarium sarcochroum</name>
    <dbReference type="NCBI Taxonomy" id="1208366"/>
    <lineage>
        <taxon>Eukaryota</taxon>
        <taxon>Fungi</taxon>
        <taxon>Dikarya</taxon>
        <taxon>Ascomycota</taxon>
        <taxon>Pezizomycotina</taxon>
        <taxon>Sordariomycetes</taxon>
        <taxon>Hypocreomycetidae</taxon>
        <taxon>Hypocreales</taxon>
        <taxon>Nectriaceae</taxon>
        <taxon>Fusarium</taxon>
        <taxon>Fusarium lateritium species complex</taxon>
    </lineage>
</organism>
<keyword evidence="4" id="KW-0560">Oxidoreductase</keyword>
<dbReference type="OrthoDB" id="202203at2759"/>
<name>A0A8H4WPC1_9HYPO</name>
<evidence type="ECO:0000256" key="2">
    <source>
        <dbReference type="ARBA" id="ARBA00022630"/>
    </source>
</evidence>
<comment type="similarity">
    <text evidence="1">Belongs to the FAD-dependent oxidoreductase family.</text>
</comment>
<dbReference type="Pfam" id="PF07992">
    <property type="entry name" value="Pyr_redox_2"/>
    <property type="match status" value="1"/>
</dbReference>
<evidence type="ECO:0000259" key="5">
    <source>
        <dbReference type="Pfam" id="PF07992"/>
    </source>
</evidence>
<dbReference type="EMBL" id="JABEXW010001214">
    <property type="protein sequence ID" value="KAF4945813.1"/>
    <property type="molecule type" value="Genomic_DNA"/>
</dbReference>
<keyword evidence="7" id="KW-1185">Reference proteome</keyword>
<dbReference type="PRINTS" id="PR00411">
    <property type="entry name" value="PNDRDTASEI"/>
</dbReference>
<dbReference type="SUPFAM" id="SSF51905">
    <property type="entry name" value="FAD/NAD(P)-binding domain"/>
    <property type="match status" value="1"/>
</dbReference>
<reference evidence="6" key="2">
    <citation type="submission" date="2020-05" db="EMBL/GenBank/DDBJ databases">
        <authorList>
            <person name="Kim H.-S."/>
            <person name="Proctor R.H."/>
            <person name="Brown D.W."/>
        </authorList>
    </citation>
    <scope>NUCLEOTIDE SEQUENCE</scope>
    <source>
        <strain evidence="6">NRRL 20472</strain>
    </source>
</reference>
<keyword evidence="3" id="KW-0274">FAD</keyword>
<reference evidence="6" key="1">
    <citation type="journal article" date="2020" name="BMC Genomics">
        <title>Correction to: Identification and distribution of gene clusters required for synthesis of sphingolipid metabolism inhibitors in diverse species of the filamentous fungus Fusarium.</title>
        <authorList>
            <person name="Kim H.S."/>
            <person name="Lohmar J.M."/>
            <person name="Busman M."/>
            <person name="Brown D.W."/>
            <person name="Naumann T.A."/>
            <person name="Divon H.H."/>
            <person name="Lysoe E."/>
            <person name="Uhlig S."/>
            <person name="Proctor R.H."/>
        </authorList>
    </citation>
    <scope>NUCLEOTIDE SEQUENCE</scope>
    <source>
        <strain evidence="6">NRRL 20472</strain>
    </source>
</reference>
<dbReference type="Proteomes" id="UP000622797">
    <property type="component" value="Unassembled WGS sequence"/>
</dbReference>